<reference evidence="2 3" key="1">
    <citation type="submission" date="2018-10" db="EMBL/GenBank/DDBJ databases">
        <authorList>
            <person name="Ekblom R."/>
            <person name="Jareborg N."/>
        </authorList>
    </citation>
    <scope>NUCLEOTIDE SEQUENCE [LARGE SCALE GENOMIC DNA]</scope>
    <source>
        <tissue evidence="2">Muscle</tissue>
    </source>
</reference>
<gene>
    <name evidence="2" type="ORF">BN2614_LOCUS1</name>
</gene>
<accession>A0A9X9Q0G4</accession>
<protein>
    <submittedName>
        <fullName evidence="2">Uncharacterized protein</fullName>
    </submittedName>
</protein>
<dbReference type="EMBL" id="CYRY02014666">
    <property type="protein sequence ID" value="VCW84597.1"/>
    <property type="molecule type" value="Genomic_DNA"/>
</dbReference>
<dbReference type="Proteomes" id="UP000269945">
    <property type="component" value="Unassembled WGS sequence"/>
</dbReference>
<name>A0A9X9Q0G4_GULGU</name>
<organism evidence="2 3">
    <name type="scientific">Gulo gulo</name>
    <name type="common">Wolverine</name>
    <name type="synonym">Gluton</name>
    <dbReference type="NCBI Taxonomy" id="48420"/>
    <lineage>
        <taxon>Eukaryota</taxon>
        <taxon>Metazoa</taxon>
        <taxon>Chordata</taxon>
        <taxon>Craniata</taxon>
        <taxon>Vertebrata</taxon>
        <taxon>Euteleostomi</taxon>
        <taxon>Mammalia</taxon>
        <taxon>Eutheria</taxon>
        <taxon>Laurasiatheria</taxon>
        <taxon>Carnivora</taxon>
        <taxon>Caniformia</taxon>
        <taxon>Musteloidea</taxon>
        <taxon>Mustelidae</taxon>
        <taxon>Guloninae</taxon>
        <taxon>Gulo</taxon>
    </lineage>
</organism>
<feature type="region of interest" description="Disordered" evidence="1">
    <location>
        <begin position="1"/>
        <end position="68"/>
    </location>
</feature>
<evidence type="ECO:0000256" key="1">
    <source>
        <dbReference type="SAM" id="MobiDB-lite"/>
    </source>
</evidence>
<proteinExistence type="predicted"/>
<evidence type="ECO:0000313" key="2">
    <source>
        <dbReference type="EMBL" id="VCW84597.1"/>
    </source>
</evidence>
<comment type="caution">
    <text evidence="2">The sequence shown here is derived from an EMBL/GenBank/DDBJ whole genome shotgun (WGS) entry which is preliminary data.</text>
</comment>
<evidence type="ECO:0000313" key="3">
    <source>
        <dbReference type="Proteomes" id="UP000269945"/>
    </source>
</evidence>
<dbReference type="AlphaFoldDB" id="A0A9X9Q0G4"/>
<feature type="compositionally biased region" description="Pro residues" evidence="1">
    <location>
        <begin position="1"/>
        <end position="10"/>
    </location>
</feature>
<feature type="compositionally biased region" description="Low complexity" evidence="1">
    <location>
        <begin position="11"/>
        <end position="58"/>
    </location>
</feature>
<keyword evidence="3" id="KW-1185">Reference proteome</keyword>
<sequence>MEARPRPPAPDTTSASSSTTTPGHQGGPTSAPSSASSSTTTAGHHGSSSSTTAPGHHAPLTVARNLPRPPTAALLPSLSGSPSSCCPFPLRTVSLTLLWKIPALATTRSCRETFPSCFGRFIRRKIFWASLISNSEQDRWWSNRPWPSERAPLMPAACRHSWKRTKKNLPDITCPSQMSGHKMCRSFPPASPGLGYLAGALLCWCWSVSWWHSPSPMSLL</sequence>